<dbReference type="Proteomes" id="UP000593568">
    <property type="component" value="Unassembled WGS sequence"/>
</dbReference>
<dbReference type="EMBL" id="JABEZW010000008">
    <property type="protein sequence ID" value="MBA0773646.1"/>
    <property type="molecule type" value="Genomic_DNA"/>
</dbReference>
<evidence type="ECO:0000313" key="3">
    <source>
        <dbReference type="Proteomes" id="UP000593568"/>
    </source>
</evidence>
<keyword evidence="3" id="KW-1185">Reference proteome</keyword>
<dbReference type="AlphaFoldDB" id="A0A7J9EKU0"/>
<feature type="region of interest" description="Disordered" evidence="1">
    <location>
        <begin position="50"/>
        <end position="74"/>
    </location>
</feature>
<name>A0A7J9EKU0_9ROSI</name>
<reference evidence="2 3" key="1">
    <citation type="journal article" date="2019" name="Genome Biol. Evol.">
        <title>Insights into the evolution of the New World diploid cottons (Gossypium, subgenus Houzingenia) based on genome sequencing.</title>
        <authorList>
            <person name="Grover C.E."/>
            <person name="Arick M.A. 2nd"/>
            <person name="Thrash A."/>
            <person name="Conover J.L."/>
            <person name="Sanders W.S."/>
            <person name="Peterson D.G."/>
            <person name="Frelichowski J.E."/>
            <person name="Scheffler J.A."/>
            <person name="Scheffler B.E."/>
            <person name="Wendel J.F."/>
        </authorList>
    </citation>
    <scope>NUCLEOTIDE SEQUENCE [LARGE SCALE GENOMIC DNA]</scope>
    <source>
        <strain evidence="2">8</strain>
        <tissue evidence="2">Leaf</tissue>
    </source>
</reference>
<gene>
    <name evidence="2" type="ORF">Gotri_008906</name>
</gene>
<proteinExistence type="predicted"/>
<accession>A0A7J9EKU0</accession>
<sequence length="74" mass="8985">MWKNQNDRIPIWEPFIVPELACVPDYMSWFRIHDKPYLLSEEQRRRQICVERERQRPLNPMRNDDGTNSSTAPI</sequence>
<organism evidence="2 3">
    <name type="scientific">Gossypium trilobum</name>
    <dbReference type="NCBI Taxonomy" id="34281"/>
    <lineage>
        <taxon>Eukaryota</taxon>
        <taxon>Viridiplantae</taxon>
        <taxon>Streptophyta</taxon>
        <taxon>Embryophyta</taxon>
        <taxon>Tracheophyta</taxon>
        <taxon>Spermatophyta</taxon>
        <taxon>Magnoliopsida</taxon>
        <taxon>eudicotyledons</taxon>
        <taxon>Gunneridae</taxon>
        <taxon>Pentapetalae</taxon>
        <taxon>rosids</taxon>
        <taxon>malvids</taxon>
        <taxon>Malvales</taxon>
        <taxon>Malvaceae</taxon>
        <taxon>Malvoideae</taxon>
        <taxon>Gossypium</taxon>
    </lineage>
</organism>
<comment type="caution">
    <text evidence="2">The sequence shown here is derived from an EMBL/GenBank/DDBJ whole genome shotgun (WGS) entry which is preliminary data.</text>
</comment>
<evidence type="ECO:0000256" key="1">
    <source>
        <dbReference type="SAM" id="MobiDB-lite"/>
    </source>
</evidence>
<evidence type="ECO:0000313" key="2">
    <source>
        <dbReference type="EMBL" id="MBA0773646.1"/>
    </source>
</evidence>
<protein>
    <submittedName>
        <fullName evidence="2">Uncharacterized protein</fullName>
    </submittedName>
</protein>